<dbReference type="WBParaSite" id="SVE_0769300.1">
    <property type="protein sequence ID" value="SVE_0769300.1"/>
    <property type="gene ID" value="SVE_0769300"/>
</dbReference>
<sequence length="217" mass="24908">MALIKGMIEISNISNANLLGPPLLDSTRFADNTTGRRETYIERRMVQMNTKLKAACLQTRSSTALNNNFVCHLFLVFQTYHVMSFLDRMEQLLQGHADKEYDYCLGLTALLTDIGTRYQDAQQFLIKIDNQAYFDAIRQTVEDPTKIHSIFKSAPSRKKCFAVCTRIIRGIGSSGIEFVLAENQLDHELKDICNMFFCSIPSQKVNIIYYKSFRYSQ</sequence>
<organism evidence="1 2">
    <name type="scientific">Strongyloides venezuelensis</name>
    <name type="common">Threadworm</name>
    <dbReference type="NCBI Taxonomy" id="75913"/>
    <lineage>
        <taxon>Eukaryota</taxon>
        <taxon>Metazoa</taxon>
        <taxon>Ecdysozoa</taxon>
        <taxon>Nematoda</taxon>
        <taxon>Chromadorea</taxon>
        <taxon>Rhabditida</taxon>
        <taxon>Tylenchina</taxon>
        <taxon>Panagrolaimomorpha</taxon>
        <taxon>Strongyloidoidea</taxon>
        <taxon>Strongyloididae</taxon>
        <taxon>Strongyloides</taxon>
    </lineage>
</organism>
<proteinExistence type="predicted"/>
<dbReference type="Proteomes" id="UP000035680">
    <property type="component" value="Unassembled WGS sequence"/>
</dbReference>
<reference evidence="2" key="2">
    <citation type="submission" date="2015-08" db="UniProtKB">
        <authorList>
            <consortium name="WormBaseParasite"/>
        </authorList>
    </citation>
    <scope>IDENTIFICATION</scope>
</reference>
<protein>
    <submittedName>
        <fullName evidence="2">General odorant-binding protein 69</fullName>
    </submittedName>
</protein>
<name>A0A0K0FFP8_STRVS</name>
<evidence type="ECO:0000313" key="2">
    <source>
        <dbReference type="WBParaSite" id="SVE_0769300.1"/>
    </source>
</evidence>
<reference evidence="1" key="1">
    <citation type="submission" date="2014-07" db="EMBL/GenBank/DDBJ databases">
        <authorList>
            <person name="Martin A.A"/>
            <person name="De Silva N."/>
        </authorList>
    </citation>
    <scope>NUCLEOTIDE SEQUENCE</scope>
</reference>
<keyword evidence="1" id="KW-1185">Reference proteome</keyword>
<accession>A0A0K0FFP8</accession>
<dbReference type="AlphaFoldDB" id="A0A0K0FFP8"/>
<evidence type="ECO:0000313" key="1">
    <source>
        <dbReference type="Proteomes" id="UP000035680"/>
    </source>
</evidence>